<dbReference type="EMBL" id="QMQV01000012">
    <property type="protein sequence ID" value="RLE50135.1"/>
    <property type="molecule type" value="Genomic_DNA"/>
</dbReference>
<name>A0A497ERZ7_9CREN</name>
<accession>A0A497ERZ7</accession>
<dbReference type="EMBL" id="QMQX01000035">
    <property type="protein sequence ID" value="RLE52789.1"/>
    <property type="molecule type" value="Genomic_DNA"/>
</dbReference>
<gene>
    <name evidence="1" type="ORF">DRJ31_02350</name>
    <name evidence="2" type="ORF">DRJ33_02775</name>
</gene>
<evidence type="ECO:0000313" key="2">
    <source>
        <dbReference type="EMBL" id="RLE52789.1"/>
    </source>
</evidence>
<dbReference type="AlphaFoldDB" id="A0A497ERZ7"/>
<comment type="caution">
    <text evidence="1">The sequence shown here is derived from an EMBL/GenBank/DDBJ whole genome shotgun (WGS) entry which is preliminary data.</text>
</comment>
<proteinExistence type="predicted"/>
<reference evidence="3 4" key="1">
    <citation type="submission" date="2018-06" db="EMBL/GenBank/DDBJ databases">
        <title>Extensive metabolic versatility and redundancy in microbially diverse, dynamic hydrothermal sediments.</title>
        <authorList>
            <person name="Dombrowski N."/>
            <person name="Teske A."/>
            <person name="Baker B.J."/>
        </authorList>
    </citation>
    <scope>NUCLEOTIDE SEQUENCE [LARGE SCALE GENOMIC DNA]</scope>
    <source>
        <strain evidence="2">B34_G17</strain>
        <strain evidence="1">B66_G16</strain>
    </source>
</reference>
<evidence type="ECO:0000313" key="3">
    <source>
        <dbReference type="Proteomes" id="UP000272051"/>
    </source>
</evidence>
<evidence type="ECO:0000313" key="1">
    <source>
        <dbReference type="EMBL" id="RLE50135.1"/>
    </source>
</evidence>
<dbReference type="Proteomes" id="UP000272051">
    <property type="component" value="Unassembled WGS sequence"/>
</dbReference>
<organism evidence="1 4">
    <name type="scientific">Thermoproteota archaeon</name>
    <dbReference type="NCBI Taxonomy" id="2056631"/>
    <lineage>
        <taxon>Archaea</taxon>
        <taxon>Thermoproteota</taxon>
    </lineage>
</organism>
<protein>
    <submittedName>
        <fullName evidence="1">Uncharacterized protein</fullName>
    </submittedName>
</protein>
<dbReference type="Proteomes" id="UP000278475">
    <property type="component" value="Unassembled WGS sequence"/>
</dbReference>
<evidence type="ECO:0000313" key="4">
    <source>
        <dbReference type="Proteomes" id="UP000278475"/>
    </source>
</evidence>
<sequence>MVRSLLKGEKEGLVLRDLDERFRGLASQPGFWSLSDVINILLAMSRKLDNILAKLDQIDAKLNELAKARQ</sequence>